<protein>
    <submittedName>
        <fullName evidence="2">Uncharacterized protein</fullName>
    </submittedName>
</protein>
<name>A0A388KAI6_CHABU</name>
<feature type="compositionally biased region" description="Basic and acidic residues" evidence="1">
    <location>
        <begin position="290"/>
        <end position="302"/>
    </location>
</feature>
<dbReference type="Gramene" id="GBG67031">
    <property type="protein sequence ID" value="GBG67031"/>
    <property type="gene ID" value="CBR_g78811"/>
</dbReference>
<evidence type="ECO:0000313" key="3">
    <source>
        <dbReference type="Proteomes" id="UP000265515"/>
    </source>
</evidence>
<feature type="region of interest" description="Disordered" evidence="1">
    <location>
        <begin position="38"/>
        <end position="160"/>
    </location>
</feature>
<gene>
    <name evidence="2" type="ORF">CBR_g78811</name>
</gene>
<feature type="region of interest" description="Disordered" evidence="1">
    <location>
        <begin position="231"/>
        <end position="302"/>
    </location>
</feature>
<accession>A0A388KAI6</accession>
<dbReference type="AlphaFoldDB" id="A0A388KAI6"/>
<comment type="caution">
    <text evidence="2">The sequence shown here is derived from an EMBL/GenBank/DDBJ whole genome shotgun (WGS) entry which is preliminary data.</text>
</comment>
<reference evidence="2 3" key="1">
    <citation type="journal article" date="2018" name="Cell">
        <title>The Chara Genome: Secondary Complexity and Implications for Plant Terrestrialization.</title>
        <authorList>
            <person name="Nishiyama T."/>
            <person name="Sakayama H."/>
            <person name="Vries J.D."/>
            <person name="Buschmann H."/>
            <person name="Saint-Marcoux D."/>
            <person name="Ullrich K.K."/>
            <person name="Haas F.B."/>
            <person name="Vanderstraeten L."/>
            <person name="Becker D."/>
            <person name="Lang D."/>
            <person name="Vosolsobe S."/>
            <person name="Rombauts S."/>
            <person name="Wilhelmsson P.K.I."/>
            <person name="Janitza P."/>
            <person name="Kern R."/>
            <person name="Heyl A."/>
            <person name="Rumpler F."/>
            <person name="Villalobos L.I.A.C."/>
            <person name="Clay J.M."/>
            <person name="Skokan R."/>
            <person name="Toyoda A."/>
            <person name="Suzuki Y."/>
            <person name="Kagoshima H."/>
            <person name="Schijlen E."/>
            <person name="Tajeshwar N."/>
            <person name="Catarino B."/>
            <person name="Hetherington A.J."/>
            <person name="Saltykova A."/>
            <person name="Bonnot C."/>
            <person name="Breuninger H."/>
            <person name="Symeonidi A."/>
            <person name="Radhakrishnan G.V."/>
            <person name="Van Nieuwerburgh F."/>
            <person name="Deforce D."/>
            <person name="Chang C."/>
            <person name="Karol K.G."/>
            <person name="Hedrich R."/>
            <person name="Ulvskov P."/>
            <person name="Glockner G."/>
            <person name="Delwiche C.F."/>
            <person name="Petrasek J."/>
            <person name="Van de Peer Y."/>
            <person name="Friml J."/>
            <person name="Beilby M."/>
            <person name="Dolan L."/>
            <person name="Kohara Y."/>
            <person name="Sugano S."/>
            <person name="Fujiyama A."/>
            <person name="Delaux P.-M."/>
            <person name="Quint M."/>
            <person name="TheiBen G."/>
            <person name="Hagemann M."/>
            <person name="Harholt J."/>
            <person name="Dunand C."/>
            <person name="Zachgo S."/>
            <person name="Langdale J."/>
            <person name="Maumus F."/>
            <person name="Straeten D.V.D."/>
            <person name="Gould S.B."/>
            <person name="Rensing S.A."/>
        </authorList>
    </citation>
    <scope>NUCLEOTIDE SEQUENCE [LARGE SCALE GENOMIC DNA]</scope>
    <source>
        <strain evidence="2 3">S276</strain>
    </source>
</reference>
<proteinExistence type="predicted"/>
<evidence type="ECO:0000256" key="1">
    <source>
        <dbReference type="SAM" id="MobiDB-lite"/>
    </source>
</evidence>
<sequence length="599" mass="65225">MVGPLAPADGQASPRRVRVGPMRMVPWFHSAICSTLGRRGDARRSGVASAPDGPVDGAGGATIGRRRDAGWCRRADHRVSPGHPTISCSSTSLSSSSSYVPFSFSSPSSDHQASRRHPTSGPPGVQERPSQRPSDGRALRRRQMVRPSGDTSTANGWVSPRLSTVRPLGVASAPDGRVSPRRPMVGCRLDGKVSPRRPMVGCRLDALWSGVASTANGRTIQCRLDTRWSGVASTPNERTAPDGRVSPRRPMVGPSGAEATPNDRNTGRRGETRPMAVRWSGVSSTPDGPTKIDGENSGWREEWGGKGAWSEALMAGRVGDSLDGEKSGMARRVNGGKSGWREEWMAGKEGDSLAGGKGGRKPLWREEWMARRVDGEKRRADALMPRRVQRKDVWCGFTFKPDDRMAGRPDHRMGGCRDGRMGGWEDGRMGGWSGGGMARWQDGRMAEWQDRRMVGRQDGRMAGLQDARMARRSGGAVKLNHRMVGCRVEARPLDERMAGWSDGRMVGWSGSGMARWEDGRMAEWQDRRMVGCQDGRMAGLQDARMARRSGGAVKLDHRMVGCRVEAPPSDGRMGGWEDGRVVGWQDGRMAGWWNGKIGG</sequence>
<dbReference type="EMBL" id="BFEA01000082">
    <property type="protein sequence ID" value="GBG67031.1"/>
    <property type="molecule type" value="Genomic_DNA"/>
</dbReference>
<dbReference type="OrthoDB" id="3260303at2759"/>
<dbReference type="Proteomes" id="UP000265515">
    <property type="component" value="Unassembled WGS sequence"/>
</dbReference>
<organism evidence="2 3">
    <name type="scientific">Chara braunii</name>
    <name type="common">Braun's stonewort</name>
    <dbReference type="NCBI Taxonomy" id="69332"/>
    <lineage>
        <taxon>Eukaryota</taxon>
        <taxon>Viridiplantae</taxon>
        <taxon>Streptophyta</taxon>
        <taxon>Charophyceae</taxon>
        <taxon>Charales</taxon>
        <taxon>Characeae</taxon>
        <taxon>Chara</taxon>
    </lineage>
</organism>
<feature type="compositionally biased region" description="Basic and acidic residues" evidence="1">
    <location>
        <begin position="65"/>
        <end position="79"/>
    </location>
</feature>
<feature type="compositionally biased region" description="Low complexity" evidence="1">
    <location>
        <begin position="87"/>
        <end position="111"/>
    </location>
</feature>
<keyword evidence="3" id="KW-1185">Reference proteome</keyword>
<evidence type="ECO:0000313" key="2">
    <source>
        <dbReference type="EMBL" id="GBG67031.1"/>
    </source>
</evidence>